<keyword evidence="4" id="KW-1185">Reference proteome</keyword>
<name>A0A318EB18_9GAMM</name>
<dbReference type="RefSeq" id="WP_110264627.1">
    <property type="nucleotide sequence ID" value="NZ_CAKZQT010000029.1"/>
</dbReference>
<evidence type="ECO:0000313" key="3">
    <source>
        <dbReference type="EMBL" id="PXV69713.1"/>
    </source>
</evidence>
<organism evidence="3 4">
    <name type="scientific">Sinimarinibacterium flocculans</name>
    <dbReference type="NCBI Taxonomy" id="985250"/>
    <lineage>
        <taxon>Bacteria</taxon>
        <taxon>Pseudomonadati</taxon>
        <taxon>Pseudomonadota</taxon>
        <taxon>Gammaproteobacteria</taxon>
        <taxon>Nevskiales</taxon>
        <taxon>Nevskiaceae</taxon>
        <taxon>Sinimarinibacterium</taxon>
    </lineage>
</organism>
<dbReference type="Pfam" id="PF13937">
    <property type="entry name" value="DUF4212"/>
    <property type="match status" value="1"/>
</dbReference>
<dbReference type="AlphaFoldDB" id="A0A318EB18"/>
<evidence type="ECO:0000256" key="1">
    <source>
        <dbReference type="SAM" id="Phobius"/>
    </source>
</evidence>
<keyword evidence="1" id="KW-0472">Membrane</keyword>
<gene>
    <name evidence="3" type="ORF">C8D93_103289</name>
</gene>
<comment type="caution">
    <text evidence="3">The sequence shown here is derived from an EMBL/GenBank/DDBJ whole genome shotgun (WGS) entry which is preliminary data.</text>
</comment>
<evidence type="ECO:0000259" key="2">
    <source>
        <dbReference type="Pfam" id="PF13937"/>
    </source>
</evidence>
<protein>
    <submittedName>
        <fullName evidence="3">Putative solute:sodium symporter small subunit</fullName>
    </submittedName>
</protein>
<dbReference type="EMBL" id="QICN01000003">
    <property type="protein sequence ID" value="PXV69713.1"/>
    <property type="molecule type" value="Genomic_DNA"/>
</dbReference>
<keyword evidence="1" id="KW-0812">Transmembrane</keyword>
<reference evidence="3 4" key="1">
    <citation type="submission" date="2018-04" db="EMBL/GenBank/DDBJ databases">
        <title>Genomic Encyclopedia of Type Strains, Phase IV (KMG-IV): sequencing the most valuable type-strain genomes for metagenomic binning, comparative biology and taxonomic classification.</title>
        <authorList>
            <person name="Goeker M."/>
        </authorList>
    </citation>
    <scope>NUCLEOTIDE SEQUENCE [LARGE SCALE GENOMIC DNA]</scope>
    <source>
        <strain evidence="3 4">DSM 104150</strain>
    </source>
</reference>
<sequence length="88" mass="10245">MAENTSAAAEAYWKANIRLVLWLLAVWFAVSYGAGILLADWLDQFRIAGFKLGFWFAQQGSIYVFVALIFVYVWRMNKLDREHDVHED</sequence>
<dbReference type="Proteomes" id="UP000248330">
    <property type="component" value="Unassembled WGS sequence"/>
</dbReference>
<evidence type="ECO:0000313" key="4">
    <source>
        <dbReference type="Proteomes" id="UP000248330"/>
    </source>
</evidence>
<dbReference type="InterPro" id="IPR019886">
    <property type="entry name" value="Na_symporter_ssu"/>
</dbReference>
<dbReference type="OrthoDB" id="9797746at2"/>
<feature type="transmembrane region" description="Helical" evidence="1">
    <location>
        <begin position="20"/>
        <end position="42"/>
    </location>
</feature>
<dbReference type="NCBIfam" id="TIGR03647">
    <property type="entry name" value="Na_symport_sm"/>
    <property type="match status" value="1"/>
</dbReference>
<keyword evidence="1" id="KW-1133">Transmembrane helix</keyword>
<feature type="domain" description="Sodium symporter small subunit" evidence="2">
    <location>
        <begin position="10"/>
        <end position="86"/>
    </location>
</feature>
<accession>A0A318EB18</accession>
<proteinExistence type="predicted"/>
<feature type="transmembrane region" description="Helical" evidence="1">
    <location>
        <begin position="54"/>
        <end position="74"/>
    </location>
</feature>